<reference evidence="3 4" key="1">
    <citation type="submission" date="2019-06" db="EMBL/GenBank/DDBJ databases">
        <authorList>
            <person name="Srinivasan S."/>
        </authorList>
    </citation>
    <scope>NUCLEOTIDE SEQUENCE [LARGE SCALE GENOMIC DNA]</scope>
    <source>
        <strain evidence="3 4">17J68-5</strain>
    </source>
</reference>
<dbReference type="InterPro" id="IPR006015">
    <property type="entry name" value="Universal_stress_UspA"/>
</dbReference>
<name>A0A5B8A415_9BACT</name>
<dbReference type="PRINTS" id="PR01438">
    <property type="entry name" value="UNVRSLSTRESS"/>
</dbReference>
<dbReference type="PANTHER" id="PTHR46268:SF6">
    <property type="entry name" value="UNIVERSAL STRESS PROTEIN UP12"/>
    <property type="match status" value="1"/>
</dbReference>
<dbReference type="PANTHER" id="PTHR46268">
    <property type="entry name" value="STRESS RESPONSE PROTEIN NHAX"/>
    <property type="match status" value="1"/>
</dbReference>
<protein>
    <submittedName>
        <fullName evidence="3">Universal stress protein</fullName>
    </submittedName>
</protein>
<dbReference type="InterPro" id="IPR006016">
    <property type="entry name" value="UspA"/>
</dbReference>
<dbReference type="Gene3D" id="3.40.50.620">
    <property type="entry name" value="HUPs"/>
    <property type="match status" value="2"/>
</dbReference>
<evidence type="ECO:0000313" key="3">
    <source>
        <dbReference type="EMBL" id="QDA62144.1"/>
    </source>
</evidence>
<evidence type="ECO:0000256" key="1">
    <source>
        <dbReference type="ARBA" id="ARBA00008791"/>
    </source>
</evidence>
<comment type="similarity">
    <text evidence="1">Belongs to the universal stress protein A family.</text>
</comment>
<dbReference type="KEGG" id="hyj:FHG12_19470"/>
<gene>
    <name evidence="3" type="ORF">FHG12_19470</name>
</gene>
<dbReference type="OrthoDB" id="1522603at2"/>
<sequence>MQNILVPTDFSPEAHNAFEVATQLAHRTGGHITLLHVVDAPAASGMITTGGIVGGSSRHGVYMVQLLQQTKRRMHELMYEVARKFPEVQVQDRIATGHVDDSILEVIQEHQIDLVVVGAQEHHAVTHLFTPDSHAERLVRLSPCPVLTVKHPAPNFDVHSIVFASDFAAEADLAVPSLRQVCTAFPEAELHLLDVVTSAEQADAALERIKAFAQRHQLAAYQPDVYNAPKVRAGIPRYVEQAHPDLVVMLSHGHTGLRHFLQGSVAEAVAVETAAPVLTFHPPVEVTR</sequence>
<proteinExistence type="inferred from homology"/>
<evidence type="ECO:0000259" key="2">
    <source>
        <dbReference type="Pfam" id="PF00582"/>
    </source>
</evidence>
<evidence type="ECO:0000313" key="4">
    <source>
        <dbReference type="Proteomes" id="UP000305398"/>
    </source>
</evidence>
<feature type="domain" description="UspA" evidence="2">
    <location>
        <begin position="165"/>
        <end position="279"/>
    </location>
</feature>
<organism evidence="3 4">
    <name type="scientific">Hymenobacter jejuensis</name>
    <dbReference type="NCBI Taxonomy" id="2502781"/>
    <lineage>
        <taxon>Bacteria</taxon>
        <taxon>Pseudomonadati</taxon>
        <taxon>Bacteroidota</taxon>
        <taxon>Cytophagia</taxon>
        <taxon>Cytophagales</taxon>
        <taxon>Hymenobacteraceae</taxon>
        <taxon>Hymenobacter</taxon>
    </lineage>
</organism>
<dbReference type="Proteomes" id="UP000305398">
    <property type="component" value="Chromosome"/>
</dbReference>
<dbReference type="SUPFAM" id="SSF52402">
    <property type="entry name" value="Adenine nucleotide alpha hydrolases-like"/>
    <property type="match status" value="2"/>
</dbReference>
<dbReference type="AlphaFoldDB" id="A0A5B8A415"/>
<dbReference type="InterPro" id="IPR014729">
    <property type="entry name" value="Rossmann-like_a/b/a_fold"/>
</dbReference>
<feature type="domain" description="UspA" evidence="2">
    <location>
        <begin position="1"/>
        <end position="150"/>
    </location>
</feature>
<keyword evidence="4" id="KW-1185">Reference proteome</keyword>
<dbReference type="EMBL" id="CP040896">
    <property type="protein sequence ID" value="QDA62144.1"/>
    <property type="molecule type" value="Genomic_DNA"/>
</dbReference>
<accession>A0A5B8A415</accession>
<dbReference type="CDD" id="cd00293">
    <property type="entry name" value="USP-like"/>
    <property type="match status" value="2"/>
</dbReference>
<dbReference type="Pfam" id="PF00582">
    <property type="entry name" value="Usp"/>
    <property type="match status" value="2"/>
</dbReference>
<dbReference type="RefSeq" id="WP_139517375.1">
    <property type="nucleotide sequence ID" value="NZ_CP040896.1"/>
</dbReference>